<keyword evidence="2" id="KW-0238">DNA-binding</keyword>
<dbReference type="InterPro" id="IPR036390">
    <property type="entry name" value="WH_DNA-bd_sf"/>
</dbReference>
<dbReference type="SMART" id="SM00345">
    <property type="entry name" value="HTH_GNTR"/>
    <property type="match status" value="1"/>
</dbReference>
<keyword evidence="3" id="KW-0804">Transcription</keyword>
<evidence type="ECO:0000313" key="6">
    <source>
        <dbReference type="Proteomes" id="UP001501004"/>
    </source>
</evidence>
<gene>
    <name evidence="5" type="ORF">GCM10022239_01130</name>
</gene>
<dbReference type="InterPro" id="IPR000524">
    <property type="entry name" value="Tscrpt_reg_HTH_GntR"/>
</dbReference>
<dbReference type="SMART" id="SM00895">
    <property type="entry name" value="FCD"/>
    <property type="match status" value="1"/>
</dbReference>
<sequence length="249" mass="26666">MVSSAEAGVAFPSAPRAETTTQQIKNYILLNRLHPGDMLPTETEICVALGVSRSSVREAMRRLAALDIVEVRHGHGTFVGQLSLAPLVEGLVFRGILSPGDDLAALREVVDVRVALDTAMAESLASSLVGTSNPDLDTLVEEMEQKSAHGQPFLEADREFHSALASRLGNRLIQQLVTAFWEVHTAVYPQLGLAPARELDETARAHRSILRAAEAGDVIGLREAITAHYAPLRRALDGAKGAGDGSGRH</sequence>
<dbReference type="PROSITE" id="PS50949">
    <property type="entry name" value="HTH_GNTR"/>
    <property type="match status" value="1"/>
</dbReference>
<dbReference type="Gene3D" id="1.20.120.530">
    <property type="entry name" value="GntR ligand-binding domain-like"/>
    <property type="match status" value="1"/>
</dbReference>
<dbReference type="Proteomes" id="UP001501004">
    <property type="component" value="Unassembled WGS sequence"/>
</dbReference>
<protein>
    <submittedName>
        <fullName evidence="5">FadR/GntR family transcriptional regulator</fullName>
    </submittedName>
</protein>
<evidence type="ECO:0000313" key="5">
    <source>
        <dbReference type="EMBL" id="GAA3728104.1"/>
    </source>
</evidence>
<accession>A0ABP7EZ35</accession>
<dbReference type="RefSeq" id="WP_344752661.1">
    <property type="nucleotide sequence ID" value="NZ_BAABAE010000001.1"/>
</dbReference>
<proteinExistence type="predicted"/>
<dbReference type="PANTHER" id="PTHR43537">
    <property type="entry name" value="TRANSCRIPTIONAL REGULATOR, GNTR FAMILY"/>
    <property type="match status" value="1"/>
</dbReference>
<dbReference type="EMBL" id="BAABAE010000001">
    <property type="protein sequence ID" value="GAA3728104.1"/>
    <property type="molecule type" value="Genomic_DNA"/>
</dbReference>
<reference evidence="6" key="1">
    <citation type="journal article" date="2019" name="Int. J. Syst. Evol. Microbiol.">
        <title>The Global Catalogue of Microorganisms (GCM) 10K type strain sequencing project: providing services to taxonomists for standard genome sequencing and annotation.</title>
        <authorList>
            <consortium name="The Broad Institute Genomics Platform"/>
            <consortium name="The Broad Institute Genome Sequencing Center for Infectious Disease"/>
            <person name="Wu L."/>
            <person name="Ma J."/>
        </authorList>
    </citation>
    <scope>NUCLEOTIDE SEQUENCE [LARGE SCALE GENOMIC DNA]</scope>
    <source>
        <strain evidence="6">JCM 16949</strain>
    </source>
</reference>
<evidence type="ECO:0000256" key="3">
    <source>
        <dbReference type="ARBA" id="ARBA00023163"/>
    </source>
</evidence>
<dbReference type="InterPro" id="IPR008920">
    <property type="entry name" value="TF_FadR/GntR_C"/>
</dbReference>
<dbReference type="Gene3D" id="1.10.10.10">
    <property type="entry name" value="Winged helix-like DNA-binding domain superfamily/Winged helix DNA-binding domain"/>
    <property type="match status" value="1"/>
</dbReference>
<evidence type="ECO:0000256" key="1">
    <source>
        <dbReference type="ARBA" id="ARBA00023015"/>
    </source>
</evidence>
<dbReference type="Pfam" id="PF00392">
    <property type="entry name" value="GntR"/>
    <property type="match status" value="1"/>
</dbReference>
<evidence type="ECO:0000259" key="4">
    <source>
        <dbReference type="PROSITE" id="PS50949"/>
    </source>
</evidence>
<dbReference type="SUPFAM" id="SSF48008">
    <property type="entry name" value="GntR ligand-binding domain-like"/>
    <property type="match status" value="1"/>
</dbReference>
<organism evidence="5 6">
    <name type="scientific">Leifsonella bigeumensis</name>
    <dbReference type="NCBI Taxonomy" id="433643"/>
    <lineage>
        <taxon>Bacteria</taxon>
        <taxon>Bacillati</taxon>
        <taxon>Actinomycetota</taxon>
        <taxon>Actinomycetes</taxon>
        <taxon>Micrococcales</taxon>
        <taxon>Microbacteriaceae</taxon>
        <taxon>Leifsonella</taxon>
    </lineage>
</organism>
<dbReference type="InterPro" id="IPR036388">
    <property type="entry name" value="WH-like_DNA-bd_sf"/>
</dbReference>
<dbReference type="Pfam" id="PF07729">
    <property type="entry name" value="FCD"/>
    <property type="match status" value="1"/>
</dbReference>
<dbReference type="CDD" id="cd07377">
    <property type="entry name" value="WHTH_GntR"/>
    <property type="match status" value="1"/>
</dbReference>
<feature type="domain" description="HTH gntR-type" evidence="4">
    <location>
        <begin position="14"/>
        <end position="82"/>
    </location>
</feature>
<evidence type="ECO:0000256" key="2">
    <source>
        <dbReference type="ARBA" id="ARBA00023125"/>
    </source>
</evidence>
<dbReference type="PRINTS" id="PR00035">
    <property type="entry name" value="HTHGNTR"/>
</dbReference>
<keyword evidence="1" id="KW-0805">Transcription regulation</keyword>
<keyword evidence="6" id="KW-1185">Reference proteome</keyword>
<dbReference type="SUPFAM" id="SSF46785">
    <property type="entry name" value="Winged helix' DNA-binding domain"/>
    <property type="match status" value="1"/>
</dbReference>
<name>A0ABP7EZ35_9MICO</name>
<dbReference type="PANTHER" id="PTHR43537:SF5">
    <property type="entry name" value="UXU OPERON TRANSCRIPTIONAL REGULATOR"/>
    <property type="match status" value="1"/>
</dbReference>
<comment type="caution">
    <text evidence="5">The sequence shown here is derived from an EMBL/GenBank/DDBJ whole genome shotgun (WGS) entry which is preliminary data.</text>
</comment>
<dbReference type="InterPro" id="IPR011711">
    <property type="entry name" value="GntR_C"/>
</dbReference>